<reference evidence="2 3" key="1">
    <citation type="journal article" date="2015" name="Nature">
        <title>rRNA introns, odd ribosomes, and small enigmatic genomes across a large radiation of phyla.</title>
        <authorList>
            <person name="Brown C.T."/>
            <person name="Hug L.A."/>
            <person name="Thomas B.C."/>
            <person name="Sharon I."/>
            <person name="Castelle C.J."/>
            <person name="Singh A."/>
            <person name="Wilkins M.J."/>
            <person name="Williams K.H."/>
            <person name="Banfield J.F."/>
        </authorList>
    </citation>
    <scope>NUCLEOTIDE SEQUENCE [LARGE SCALE GENOMIC DNA]</scope>
</reference>
<dbReference type="SMART" id="SM00966">
    <property type="entry name" value="SpoVT_AbrB"/>
    <property type="match status" value="1"/>
</dbReference>
<dbReference type="Proteomes" id="UP000034682">
    <property type="component" value="Unassembled WGS sequence"/>
</dbReference>
<dbReference type="Pfam" id="PF04014">
    <property type="entry name" value="MazE_antitoxin"/>
    <property type="match status" value="1"/>
</dbReference>
<name>A0A0G1T464_9BACT</name>
<dbReference type="Gene3D" id="2.10.260.10">
    <property type="match status" value="1"/>
</dbReference>
<dbReference type="SUPFAM" id="SSF89447">
    <property type="entry name" value="AbrB/MazE/MraZ-like"/>
    <property type="match status" value="1"/>
</dbReference>
<dbReference type="InterPro" id="IPR037914">
    <property type="entry name" value="SpoVT-AbrB_sf"/>
</dbReference>
<comment type="caution">
    <text evidence="2">The sequence shown here is derived from an EMBL/GenBank/DDBJ whole genome shotgun (WGS) entry which is preliminary data.</text>
</comment>
<accession>A0A0G1T464</accession>
<protein>
    <submittedName>
        <fullName evidence="2">Growth regulator</fullName>
    </submittedName>
</protein>
<feature type="domain" description="SpoVT-AbrB" evidence="1">
    <location>
        <begin position="6"/>
        <end position="54"/>
    </location>
</feature>
<dbReference type="AlphaFoldDB" id="A0A0G1T464"/>
<dbReference type="EMBL" id="LCOK01000018">
    <property type="protein sequence ID" value="KKU76532.1"/>
    <property type="molecule type" value="Genomic_DNA"/>
</dbReference>
<sequence>MTQKVLRVGTSAAVTIPKKSLKELGLKIGDEVNINIDRDKKTVLIKPVFGLSPETAKIAKLTLNFINKYRKDLEKLANS</sequence>
<evidence type="ECO:0000313" key="3">
    <source>
        <dbReference type="Proteomes" id="UP000034682"/>
    </source>
</evidence>
<organism evidence="2 3">
    <name type="scientific">Candidatus Giovannonibacteria bacterium GW2011_GWB1_47_6b</name>
    <dbReference type="NCBI Taxonomy" id="1618655"/>
    <lineage>
        <taxon>Bacteria</taxon>
        <taxon>Candidatus Giovannoniibacteriota</taxon>
    </lineage>
</organism>
<evidence type="ECO:0000313" key="2">
    <source>
        <dbReference type="EMBL" id="KKU76532.1"/>
    </source>
</evidence>
<gene>
    <name evidence="2" type="ORF">UY02_C0018G0013</name>
</gene>
<dbReference type="InterPro" id="IPR007159">
    <property type="entry name" value="SpoVT-AbrB_dom"/>
</dbReference>
<proteinExistence type="predicted"/>
<evidence type="ECO:0000259" key="1">
    <source>
        <dbReference type="SMART" id="SM00966"/>
    </source>
</evidence>
<dbReference type="GO" id="GO:0003677">
    <property type="term" value="F:DNA binding"/>
    <property type="evidence" value="ECO:0007669"/>
    <property type="project" value="InterPro"/>
</dbReference>